<organism evidence="2 3">
    <name type="scientific">Acinetobacter tianfuensis</name>
    <dbReference type="NCBI Taxonomy" id="2419603"/>
    <lineage>
        <taxon>Bacteria</taxon>
        <taxon>Pseudomonadati</taxon>
        <taxon>Pseudomonadota</taxon>
        <taxon>Gammaproteobacteria</taxon>
        <taxon>Moraxellales</taxon>
        <taxon>Moraxellaceae</taxon>
        <taxon>Acinetobacter</taxon>
    </lineage>
</organism>
<dbReference type="AlphaFoldDB" id="A0A3A8EFC7"/>
<dbReference type="EMBL" id="RAXV01000007">
    <property type="protein sequence ID" value="RKG32798.1"/>
    <property type="molecule type" value="Genomic_DNA"/>
</dbReference>
<accession>A0A3A8EFC7</accession>
<keyword evidence="2" id="KW-0176">Collagen</keyword>
<evidence type="ECO:0000313" key="2">
    <source>
        <dbReference type="EMBL" id="RKG32798.1"/>
    </source>
</evidence>
<dbReference type="RefSeq" id="WP_120401781.1">
    <property type="nucleotide sequence ID" value="NZ_RAXV01000007.1"/>
</dbReference>
<keyword evidence="3" id="KW-1185">Reference proteome</keyword>
<dbReference type="Proteomes" id="UP000282388">
    <property type="component" value="Unassembled WGS sequence"/>
</dbReference>
<sequence length="154" mass="16587">MQFNVIYITLLRESNETLDDKKDKGMNMILKSLFTQACSKSKKLSDKESERRVTVNCSAMSKNTEYLSGFSARKVTRGLHHMPELLLLSSMLAFSGGAWATLGEDAHHSNGAENGQGHEEHGNGNGNGHEEHSGPKGPKGEQGPVGPAGPQGPE</sequence>
<feature type="compositionally biased region" description="Basic and acidic residues" evidence="1">
    <location>
        <begin position="104"/>
        <end position="134"/>
    </location>
</feature>
<evidence type="ECO:0000256" key="1">
    <source>
        <dbReference type="SAM" id="MobiDB-lite"/>
    </source>
</evidence>
<protein>
    <submittedName>
        <fullName evidence="2">Collagen-like protein</fullName>
    </submittedName>
</protein>
<gene>
    <name evidence="2" type="ORF">D7V32_04855</name>
</gene>
<reference evidence="2 3" key="1">
    <citation type="submission" date="2018-09" db="EMBL/GenBank/DDBJ databases">
        <title>The draft genome of Acinetobacter spp. strains.</title>
        <authorList>
            <person name="Qin J."/>
            <person name="Feng Y."/>
            <person name="Zong Z."/>
        </authorList>
    </citation>
    <scope>NUCLEOTIDE SEQUENCE [LARGE SCALE GENOMIC DNA]</scope>
    <source>
        <strain evidence="2 3">WCHAc060012</strain>
    </source>
</reference>
<evidence type="ECO:0000313" key="3">
    <source>
        <dbReference type="Proteomes" id="UP000282388"/>
    </source>
</evidence>
<name>A0A3A8EFC7_9GAMM</name>
<comment type="caution">
    <text evidence="2">The sequence shown here is derived from an EMBL/GenBank/DDBJ whole genome shotgun (WGS) entry which is preliminary data.</text>
</comment>
<proteinExistence type="predicted"/>
<feature type="region of interest" description="Disordered" evidence="1">
    <location>
        <begin position="102"/>
        <end position="154"/>
    </location>
</feature>